<comment type="caution">
    <text evidence="2">The sequence shown here is derived from an EMBL/GenBank/DDBJ whole genome shotgun (WGS) entry which is preliminary data.</text>
</comment>
<proteinExistence type="predicted"/>
<dbReference type="Pfam" id="PF13568">
    <property type="entry name" value="OMP_b-brl_2"/>
    <property type="match status" value="1"/>
</dbReference>
<dbReference type="SUPFAM" id="SSF56925">
    <property type="entry name" value="OMPA-like"/>
    <property type="match status" value="1"/>
</dbReference>
<protein>
    <recommendedName>
        <fullName evidence="1">Outer membrane protein beta-barrel domain-containing protein</fullName>
    </recommendedName>
</protein>
<accession>A0ABP6XVI5</accession>
<feature type="domain" description="Outer membrane protein beta-barrel" evidence="1">
    <location>
        <begin position="27"/>
        <end position="191"/>
    </location>
</feature>
<name>A0ABP6XVI5_9FLAO</name>
<dbReference type="Proteomes" id="UP001500954">
    <property type="component" value="Unassembled WGS sequence"/>
</dbReference>
<dbReference type="EMBL" id="BAABCY010000055">
    <property type="protein sequence ID" value="GAA3570723.1"/>
    <property type="molecule type" value="Genomic_DNA"/>
</dbReference>
<evidence type="ECO:0000313" key="3">
    <source>
        <dbReference type="Proteomes" id="UP001500954"/>
    </source>
</evidence>
<evidence type="ECO:0000313" key="2">
    <source>
        <dbReference type="EMBL" id="GAA3570723.1"/>
    </source>
</evidence>
<dbReference type="InterPro" id="IPR025665">
    <property type="entry name" value="Beta-barrel_OMP_2"/>
</dbReference>
<evidence type="ECO:0000259" key="1">
    <source>
        <dbReference type="Pfam" id="PF13568"/>
    </source>
</evidence>
<organism evidence="2 3">
    <name type="scientific">Snuella lapsa</name>
    <dbReference type="NCBI Taxonomy" id="870481"/>
    <lineage>
        <taxon>Bacteria</taxon>
        <taxon>Pseudomonadati</taxon>
        <taxon>Bacteroidota</taxon>
        <taxon>Flavobacteriia</taxon>
        <taxon>Flavobacteriales</taxon>
        <taxon>Flavobacteriaceae</taxon>
        <taxon>Snuella</taxon>
    </lineage>
</organism>
<sequence length="217" mass="24947">MRKYSRQMKKNFYIFLLVTLFSLPSVFSQINLKVGANIGGQVSSLRGMDYETDKNFMVVPTLGVNIEVALKPFVSVITGVNFERWKKKRDVRYYNSYNSSSYESTVTEGHDFFNIPFLIRYKFGNKRSFFVDGGGFVNYFNQGKPNGLMSLFINFEDYNFGLALGTGTTFRLNDYLDLIIQVRNELGLTDVNKYKTMLSGNVKTNTIRLIATFNFDI</sequence>
<keyword evidence="3" id="KW-1185">Reference proteome</keyword>
<reference evidence="3" key="1">
    <citation type="journal article" date="2019" name="Int. J. Syst. Evol. Microbiol.">
        <title>The Global Catalogue of Microorganisms (GCM) 10K type strain sequencing project: providing services to taxonomists for standard genome sequencing and annotation.</title>
        <authorList>
            <consortium name="The Broad Institute Genomics Platform"/>
            <consortium name="The Broad Institute Genome Sequencing Center for Infectious Disease"/>
            <person name="Wu L."/>
            <person name="Ma J."/>
        </authorList>
    </citation>
    <scope>NUCLEOTIDE SEQUENCE [LARGE SCALE GENOMIC DNA]</scope>
    <source>
        <strain evidence="3">JCM 17111</strain>
    </source>
</reference>
<gene>
    <name evidence="2" type="ORF">GCM10022395_20400</name>
</gene>
<dbReference type="InterPro" id="IPR011250">
    <property type="entry name" value="OMP/PagP_B-barrel"/>
</dbReference>